<dbReference type="GeneID" id="98658187"/>
<keyword evidence="2" id="KW-1185">Reference proteome</keyword>
<accession>A0A6N6NKW7</accession>
<gene>
    <name evidence="1" type="ORF">F8C90_07175</name>
</gene>
<organism evidence="1 2">
    <name type="scientific">Ellagibacter isourolithinifaciens</name>
    <dbReference type="NCBI Taxonomy" id="2137581"/>
    <lineage>
        <taxon>Bacteria</taxon>
        <taxon>Bacillati</taxon>
        <taxon>Actinomycetota</taxon>
        <taxon>Coriobacteriia</taxon>
        <taxon>Eggerthellales</taxon>
        <taxon>Eggerthellaceae</taxon>
        <taxon>Ellagibacter</taxon>
    </lineage>
</organism>
<proteinExistence type="predicted"/>
<dbReference type="EMBL" id="WAJR01000017">
    <property type="protein sequence ID" value="KAB1640129.1"/>
    <property type="molecule type" value="Genomic_DNA"/>
</dbReference>
<dbReference type="Proteomes" id="UP000468668">
    <property type="component" value="Unassembled WGS sequence"/>
</dbReference>
<dbReference type="AlphaFoldDB" id="A0A6N6NKW7"/>
<dbReference type="RefSeq" id="WP_158049846.1">
    <property type="nucleotide sequence ID" value="NZ_WAJR01000017.1"/>
</dbReference>
<protein>
    <submittedName>
        <fullName evidence="1">Uncharacterized protein</fullName>
    </submittedName>
</protein>
<sequence>MFGLVAHRLKLIHALWNGDEEAVESAFAAEAVPLLASEKVRLCQLEDKLCMPKVLCEQKHAHPGIEDYRRQRPLGFKNLEKPSAGGLSPGFYYI</sequence>
<comment type="caution">
    <text evidence="1">The sequence shown here is derived from an EMBL/GenBank/DDBJ whole genome shotgun (WGS) entry which is preliminary data.</text>
</comment>
<reference evidence="1 2" key="1">
    <citation type="submission" date="2019-09" db="EMBL/GenBank/DDBJ databases">
        <title>Whole genome shotgun sequencing (WGS) of Ellagibacter isourolithinifaciens DSM 104140(T) and Adlercreutzia muris DSM 29508(T).</title>
        <authorList>
            <person name="Stoll D.A."/>
            <person name="Danylec N."/>
            <person name="Huch M."/>
        </authorList>
    </citation>
    <scope>NUCLEOTIDE SEQUENCE [LARGE SCALE GENOMIC DNA]</scope>
    <source>
        <strain evidence="1 2">DSM 104140</strain>
    </source>
</reference>
<name>A0A6N6NKW7_9ACTN</name>
<evidence type="ECO:0000313" key="2">
    <source>
        <dbReference type="Proteomes" id="UP000468668"/>
    </source>
</evidence>
<evidence type="ECO:0000313" key="1">
    <source>
        <dbReference type="EMBL" id="KAB1640129.1"/>
    </source>
</evidence>